<dbReference type="CDD" id="cd05382">
    <property type="entry name" value="CAP_GAPR1-like"/>
    <property type="match status" value="3"/>
</dbReference>
<comment type="caution">
    <text evidence="4">The sequence shown here is derived from an EMBL/GenBank/DDBJ whole genome shotgun (WGS) entry which is preliminary data.</text>
</comment>
<evidence type="ECO:0000313" key="4">
    <source>
        <dbReference type="EMBL" id="KAL1502315.1"/>
    </source>
</evidence>
<evidence type="ECO:0000256" key="1">
    <source>
        <dbReference type="ARBA" id="ARBA00004613"/>
    </source>
</evidence>
<keyword evidence="2" id="KW-0964">Secreted</keyword>
<dbReference type="PANTHER" id="PTHR10334">
    <property type="entry name" value="CYSTEINE-RICH SECRETORY PROTEIN-RELATED"/>
    <property type="match status" value="1"/>
</dbReference>
<comment type="subcellular location">
    <subcellularLocation>
        <location evidence="1">Secreted</location>
    </subcellularLocation>
</comment>
<keyword evidence="5" id="KW-1185">Reference proteome</keyword>
<evidence type="ECO:0000259" key="3">
    <source>
        <dbReference type="SMART" id="SM00198"/>
    </source>
</evidence>
<dbReference type="FunFam" id="3.40.33.10:FF:000002">
    <property type="entry name" value="Golgi-associated plant pathogenesis-related protein 1"/>
    <property type="match status" value="3"/>
</dbReference>
<sequence>MDFQTECLKAHNEYRKKHGVAPLKLDREISKISQQWADYLIKIGTMVHSKNSEYGENIFMMESSNPNFTVSGSKPVDAWYSEINLHKFGAEPKSLASGHFTQVVWKESEKLGVAFAKKAGKVIVVANYYPPGNMIGSFAENVPPPGGFSGKAQSSNINNNTIDLSPSLSRLSLSLKSSAKDLRSITEGNFEEDFLNAHNHYRARHGVPPLTLDKSLCKYAEEWAKHLASKNILEHRPESNYGESIYCLYSSDPTFKINGNTPVDTWYEEIKQHTFSREPSDLKSGHFTQLIWKSSESLGVAVAKSSQGSIYVVAYYSPAGNFVGHFVENCPPLKPKFYDTLSPMAQATSSVEAKKTSDVDIQQFARDALKVHNEYRRKHSVPDLVLNHDMSKYAQEWADTCARTSSLQHRANNPYGENIVSMYSSDYSHVPTARDSVKKWYDEIKQHTYGGDKVPQSSLHFTQIIWKDSKELGVGIAKNKKGQTYVVCNYNPKGNCIGQFTENVPRPRS</sequence>
<evidence type="ECO:0000313" key="5">
    <source>
        <dbReference type="Proteomes" id="UP001566132"/>
    </source>
</evidence>
<dbReference type="InterPro" id="IPR002413">
    <property type="entry name" value="V5_allergen-like"/>
</dbReference>
<dbReference type="InterPro" id="IPR018244">
    <property type="entry name" value="Allrgn_V5/Tpx1_CS"/>
</dbReference>
<dbReference type="SMART" id="SM00198">
    <property type="entry name" value="SCP"/>
    <property type="match status" value="3"/>
</dbReference>
<dbReference type="AlphaFoldDB" id="A0ABD1EUA8"/>
<dbReference type="PROSITE" id="PS01009">
    <property type="entry name" value="CRISP_1"/>
    <property type="match status" value="2"/>
</dbReference>
<protein>
    <recommendedName>
        <fullName evidence="3">SCP domain-containing protein</fullName>
    </recommendedName>
</protein>
<dbReference type="EMBL" id="JBDJPC010000005">
    <property type="protein sequence ID" value="KAL1502315.1"/>
    <property type="molecule type" value="Genomic_DNA"/>
</dbReference>
<evidence type="ECO:0000256" key="2">
    <source>
        <dbReference type="ARBA" id="ARBA00022525"/>
    </source>
</evidence>
<organism evidence="4 5">
    <name type="scientific">Hypothenemus hampei</name>
    <name type="common">Coffee berry borer</name>
    <dbReference type="NCBI Taxonomy" id="57062"/>
    <lineage>
        <taxon>Eukaryota</taxon>
        <taxon>Metazoa</taxon>
        <taxon>Ecdysozoa</taxon>
        <taxon>Arthropoda</taxon>
        <taxon>Hexapoda</taxon>
        <taxon>Insecta</taxon>
        <taxon>Pterygota</taxon>
        <taxon>Neoptera</taxon>
        <taxon>Endopterygota</taxon>
        <taxon>Coleoptera</taxon>
        <taxon>Polyphaga</taxon>
        <taxon>Cucujiformia</taxon>
        <taxon>Curculionidae</taxon>
        <taxon>Scolytinae</taxon>
        <taxon>Hypothenemus</taxon>
    </lineage>
</organism>
<dbReference type="PRINTS" id="PR00837">
    <property type="entry name" value="V5TPXLIKE"/>
</dbReference>
<dbReference type="PRINTS" id="PR00838">
    <property type="entry name" value="V5ALLERGEN"/>
</dbReference>
<feature type="domain" description="SCP" evidence="3">
    <location>
        <begin position="189"/>
        <end position="324"/>
    </location>
</feature>
<accession>A0ABD1EUA8</accession>
<dbReference type="InterPro" id="IPR035940">
    <property type="entry name" value="CAP_sf"/>
</dbReference>
<feature type="domain" description="SCP" evidence="3">
    <location>
        <begin position="363"/>
        <end position="498"/>
    </location>
</feature>
<feature type="domain" description="SCP" evidence="3">
    <location>
        <begin position="2"/>
        <end position="136"/>
    </location>
</feature>
<dbReference type="InterPro" id="IPR001283">
    <property type="entry name" value="CRISP-related"/>
</dbReference>
<dbReference type="SUPFAM" id="SSF55797">
    <property type="entry name" value="PR-1-like"/>
    <property type="match status" value="3"/>
</dbReference>
<dbReference type="Proteomes" id="UP001566132">
    <property type="component" value="Unassembled WGS sequence"/>
</dbReference>
<reference evidence="4 5" key="1">
    <citation type="submission" date="2024-05" db="EMBL/GenBank/DDBJ databases">
        <title>Genetic variation in Jamaican populations of the coffee berry borer (Hypothenemus hampei).</title>
        <authorList>
            <person name="Errbii M."/>
            <person name="Myrie A."/>
        </authorList>
    </citation>
    <scope>NUCLEOTIDE SEQUENCE [LARGE SCALE GENOMIC DNA]</scope>
    <source>
        <strain evidence="4">JA-Hopewell-2020-01-JO</strain>
        <tissue evidence="4">Whole body</tissue>
    </source>
</reference>
<dbReference type="Gene3D" id="3.40.33.10">
    <property type="entry name" value="CAP"/>
    <property type="match status" value="3"/>
</dbReference>
<proteinExistence type="predicted"/>
<gene>
    <name evidence="4" type="ORF">ABEB36_007480</name>
</gene>
<dbReference type="InterPro" id="IPR014044">
    <property type="entry name" value="CAP_dom"/>
</dbReference>
<dbReference type="GO" id="GO:0005576">
    <property type="term" value="C:extracellular region"/>
    <property type="evidence" value="ECO:0007669"/>
    <property type="project" value="UniProtKB-SubCell"/>
</dbReference>
<dbReference type="Pfam" id="PF00188">
    <property type="entry name" value="CAP"/>
    <property type="match status" value="3"/>
</dbReference>
<name>A0ABD1EUA8_HYPHA</name>
<dbReference type="InterPro" id="IPR034113">
    <property type="entry name" value="SCP_GAPR1-like"/>
</dbReference>